<dbReference type="Proteomes" id="UP000076761">
    <property type="component" value="Unassembled WGS sequence"/>
</dbReference>
<dbReference type="Gene3D" id="1.10.443.10">
    <property type="entry name" value="Intergrase catalytic core"/>
    <property type="match status" value="1"/>
</dbReference>
<dbReference type="GO" id="GO:0006310">
    <property type="term" value="P:DNA recombination"/>
    <property type="evidence" value="ECO:0007669"/>
    <property type="project" value="UniProtKB-KW"/>
</dbReference>
<proteinExistence type="predicted"/>
<reference evidence="2 3" key="1">
    <citation type="journal article" date="2016" name="Mol. Biol. Evol.">
        <title>Comparative Genomics of Early-Diverging Mushroom-Forming Fungi Provides Insights into the Origins of Lignocellulose Decay Capabilities.</title>
        <authorList>
            <person name="Nagy L.G."/>
            <person name="Riley R."/>
            <person name="Tritt A."/>
            <person name="Adam C."/>
            <person name="Daum C."/>
            <person name="Floudas D."/>
            <person name="Sun H."/>
            <person name="Yadav J.S."/>
            <person name="Pangilinan J."/>
            <person name="Larsson K.H."/>
            <person name="Matsuura K."/>
            <person name="Barry K."/>
            <person name="Labutti K."/>
            <person name="Kuo R."/>
            <person name="Ohm R.A."/>
            <person name="Bhattacharya S.S."/>
            <person name="Shirouzu T."/>
            <person name="Yoshinaga Y."/>
            <person name="Martin F.M."/>
            <person name="Grigoriev I.V."/>
            <person name="Hibbett D.S."/>
        </authorList>
    </citation>
    <scope>NUCLEOTIDE SEQUENCE [LARGE SCALE GENOMIC DNA]</scope>
    <source>
        <strain evidence="2 3">HHB14362 ss-1</strain>
    </source>
</reference>
<protein>
    <recommendedName>
        <fullName evidence="4">DNA breaking-rejoining enzyme</fullName>
    </recommendedName>
</protein>
<accession>A0A165M537</accession>
<sequence length="352" mass="39303">SPLRPNCRAEERLFLWIGINQAPASTIDNPVIRHIADLASRASLRDTAGYGAGLRKFHLFCDIFSIPERERLPASFNLLHSFALWAVTDPDPLDPVFADGTTFEPVSVKAARKYLSAVRAWHLAQGWPPPLSDHDNDRIHWSLRGLANIQHSKRSRPPRPPVTLPMLTAIKTSLRLDDSFDACIWAICACAFWGMMRFGEATVQARHAFDGARHLKRSDSIFAHDLDGHPYARLDLPSAKTAKPGETQSVFLNEQGSLCPLAALRNLAKVVPAGADDPLFSWRDTKGEIRPMTKNAALRRINAITMAWGWGTTFGHSFRIGGASFFLAKKVDPEIVRMAGRWRSLAYETYVR</sequence>
<organism evidence="2 3">
    <name type="scientific">Neolentinus lepideus HHB14362 ss-1</name>
    <dbReference type="NCBI Taxonomy" id="1314782"/>
    <lineage>
        <taxon>Eukaryota</taxon>
        <taxon>Fungi</taxon>
        <taxon>Dikarya</taxon>
        <taxon>Basidiomycota</taxon>
        <taxon>Agaricomycotina</taxon>
        <taxon>Agaricomycetes</taxon>
        <taxon>Gloeophyllales</taxon>
        <taxon>Gloeophyllaceae</taxon>
        <taxon>Neolentinus</taxon>
    </lineage>
</organism>
<evidence type="ECO:0000313" key="3">
    <source>
        <dbReference type="Proteomes" id="UP000076761"/>
    </source>
</evidence>
<dbReference type="PANTHER" id="PTHR34605:SF3">
    <property type="entry name" value="P CELL-TYPE AGGLUTINATION PROTEIN MAP4-LIKE-RELATED"/>
    <property type="match status" value="1"/>
</dbReference>
<dbReference type="EMBL" id="KV425784">
    <property type="protein sequence ID" value="KZT17912.1"/>
    <property type="molecule type" value="Genomic_DNA"/>
</dbReference>
<dbReference type="InterPro" id="IPR011010">
    <property type="entry name" value="DNA_brk_join_enz"/>
</dbReference>
<name>A0A165M537_9AGAM</name>
<dbReference type="GO" id="GO:0015074">
    <property type="term" value="P:DNA integration"/>
    <property type="evidence" value="ECO:0007669"/>
    <property type="project" value="InterPro"/>
</dbReference>
<keyword evidence="1" id="KW-0233">DNA recombination</keyword>
<evidence type="ECO:0000313" key="2">
    <source>
        <dbReference type="EMBL" id="KZT17912.1"/>
    </source>
</evidence>
<dbReference type="AlphaFoldDB" id="A0A165M537"/>
<evidence type="ECO:0000256" key="1">
    <source>
        <dbReference type="ARBA" id="ARBA00023172"/>
    </source>
</evidence>
<evidence type="ECO:0008006" key="4">
    <source>
        <dbReference type="Google" id="ProtNLM"/>
    </source>
</evidence>
<dbReference type="InParanoid" id="A0A165M537"/>
<dbReference type="OrthoDB" id="3254696at2759"/>
<dbReference type="STRING" id="1314782.A0A165M537"/>
<dbReference type="SUPFAM" id="SSF56349">
    <property type="entry name" value="DNA breaking-rejoining enzymes"/>
    <property type="match status" value="1"/>
</dbReference>
<feature type="non-terminal residue" evidence="2">
    <location>
        <position position="1"/>
    </location>
</feature>
<dbReference type="InterPro" id="IPR013762">
    <property type="entry name" value="Integrase-like_cat_sf"/>
</dbReference>
<gene>
    <name evidence="2" type="ORF">NEOLEDRAFT_1027298</name>
</gene>
<dbReference type="GO" id="GO:0003677">
    <property type="term" value="F:DNA binding"/>
    <property type="evidence" value="ECO:0007669"/>
    <property type="project" value="InterPro"/>
</dbReference>
<dbReference type="InterPro" id="IPR052925">
    <property type="entry name" value="Phage_Integrase-like_Recomb"/>
</dbReference>
<feature type="non-terminal residue" evidence="2">
    <location>
        <position position="352"/>
    </location>
</feature>
<dbReference type="PANTHER" id="PTHR34605">
    <property type="entry name" value="PHAGE_INTEGRASE DOMAIN-CONTAINING PROTEIN"/>
    <property type="match status" value="1"/>
</dbReference>
<keyword evidence="3" id="KW-1185">Reference proteome</keyword>